<dbReference type="Proteomes" id="UP001497382">
    <property type="component" value="Unassembled WGS sequence"/>
</dbReference>
<evidence type="ECO:0000313" key="3">
    <source>
        <dbReference type="Proteomes" id="UP001497382"/>
    </source>
</evidence>
<evidence type="ECO:0000313" key="2">
    <source>
        <dbReference type="EMBL" id="CAL1260773.1"/>
    </source>
</evidence>
<dbReference type="EMBL" id="CAXIEN010000001">
    <property type="protein sequence ID" value="CAL1260773.1"/>
    <property type="molecule type" value="Genomic_DNA"/>
</dbReference>
<feature type="compositionally biased region" description="Basic and acidic residues" evidence="1">
    <location>
        <begin position="117"/>
        <end position="128"/>
    </location>
</feature>
<reference evidence="2 3" key="1">
    <citation type="submission" date="2024-04" db="EMBL/GenBank/DDBJ databases">
        <authorList>
            <person name="Rising A."/>
            <person name="Reimegard J."/>
            <person name="Sonavane S."/>
            <person name="Akerstrom W."/>
            <person name="Nylinder S."/>
            <person name="Hedman E."/>
            <person name="Kallberg Y."/>
        </authorList>
    </citation>
    <scope>NUCLEOTIDE SEQUENCE [LARGE SCALE GENOMIC DNA]</scope>
</reference>
<organism evidence="2 3">
    <name type="scientific">Larinioides sclopetarius</name>
    <dbReference type="NCBI Taxonomy" id="280406"/>
    <lineage>
        <taxon>Eukaryota</taxon>
        <taxon>Metazoa</taxon>
        <taxon>Ecdysozoa</taxon>
        <taxon>Arthropoda</taxon>
        <taxon>Chelicerata</taxon>
        <taxon>Arachnida</taxon>
        <taxon>Araneae</taxon>
        <taxon>Araneomorphae</taxon>
        <taxon>Entelegynae</taxon>
        <taxon>Araneoidea</taxon>
        <taxon>Araneidae</taxon>
        <taxon>Larinioides</taxon>
    </lineage>
</organism>
<accession>A0AAV1YPM1</accession>
<protein>
    <submittedName>
        <fullName evidence="2">Uncharacterized protein</fullName>
    </submittedName>
</protein>
<keyword evidence="3" id="KW-1185">Reference proteome</keyword>
<feature type="region of interest" description="Disordered" evidence="1">
    <location>
        <begin position="67"/>
        <end position="169"/>
    </location>
</feature>
<name>A0AAV1YPM1_9ARAC</name>
<proteinExistence type="predicted"/>
<feature type="compositionally biased region" description="Basic and acidic residues" evidence="1">
    <location>
        <begin position="93"/>
        <end position="110"/>
    </location>
</feature>
<comment type="caution">
    <text evidence="2">The sequence shown here is derived from an EMBL/GenBank/DDBJ whole genome shotgun (WGS) entry which is preliminary data.</text>
</comment>
<dbReference type="AlphaFoldDB" id="A0AAV1YPM1"/>
<gene>
    <name evidence="2" type="ORF">LARSCL_LOCUS29</name>
</gene>
<feature type="compositionally biased region" description="Polar residues" evidence="1">
    <location>
        <begin position="82"/>
        <end position="92"/>
    </location>
</feature>
<sequence>MLYSDSSAYTEALRKNAWNPATAATSSYDAAASVTAGFAGQLAAKATEAQSQVQVTDPYQLLSAASSRLASQERSNPALAVSSRTSLGQQQLELHHVGGDQRRVQTDRSGRGGPQVGRKEKQTEHELRQTQQGSALLLRQKHHDQSPREKIRLQIRLPRLGPSLPTGQQ</sequence>
<feature type="compositionally biased region" description="Basic and acidic residues" evidence="1">
    <location>
        <begin position="143"/>
        <end position="152"/>
    </location>
</feature>
<evidence type="ECO:0000256" key="1">
    <source>
        <dbReference type="SAM" id="MobiDB-lite"/>
    </source>
</evidence>